<dbReference type="EnsemblMetazoa" id="AAEL026405-RA">
    <property type="protein sequence ID" value="AAEL026405-PA"/>
    <property type="gene ID" value="AAEL026405"/>
</dbReference>
<evidence type="ECO:0000313" key="3">
    <source>
        <dbReference type="Proteomes" id="UP000008820"/>
    </source>
</evidence>
<feature type="region of interest" description="Disordered" evidence="1">
    <location>
        <begin position="1"/>
        <end position="143"/>
    </location>
</feature>
<protein>
    <submittedName>
        <fullName evidence="2">Uncharacterized protein</fullName>
    </submittedName>
</protein>
<evidence type="ECO:0000313" key="2">
    <source>
        <dbReference type="EnsemblMetazoa" id="AAEL026405-PA"/>
    </source>
</evidence>
<reference evidence="3" key="1">
    <citation type="submission" date="2017-06" db="EMBL/GenBank/DDBJ databases">
        <title>Aedes aegypti genome working group (AGWG) sequencing and assembly.</title>
        <authorList>
            <consortium name="Aedes aegypti Genome Working Group (AGWG)"/>
            <person name="Matthews B.J."/>
        </authorList>
    </citation>
    <scope>NUCLEOTIDE SEQUENCE [LARGE SCALE GENOMIC DNA]</scope>
    <source>
        <strain evidence="3">LVP_AGWG</strain>
    </source>
</reference>
<dbReference type="Proteomes" id="UP000008820">
    <property type="component" value="Unassembled WGS sequence"/>
</dbReference>
<accession>A0A903VRA2</accession>
<gene>
    <name evidence="2" type="primary">110680383</name>
</gene>
<name>A0A903VRA2_AEDAE</name>
<proteinExistence type="predicted"/>
<feature type="compositionally biased region" description="Polar residues" evidence="1">
    <location>
        <begin position="95"/>
        <end position="118"/>
    </location>
</feature>
<evidence type="ECO:0000256" key="1">
    <source>
        <dbReference type="SAM" id="MobiDB-lite"/>
    </source>
</evidence>
<dbReference type="AlphaFoldDB" id="A0A903VRA2"/>
<sequence>MEKSLPVYITVDGHRSYVSYLKEQQRTSSSATEKQAEPHAPSSEQKSNEKRCAPPPAHSESSEDDTGDDDDGDDNDDDNRNETTVELSGKRRLSTETSHSGTTVENEPKRSCSQNGQTADKRNNSDWKVYQTRSRRKNESEPK</sequence>
<keyword evidence="3" id="KW-1185">Reference proteome</keyword>
<reference evidence="2" key="2">
    <citation type="submission" date="2022-10" db="UniProtKB">
        <authorList>
            <consortium name="EnsemblMetazoa"/>
        </authorList>
    </citation>
    <scope>IDENTIFICATION</scope>
    <source>
        <strain evidence="2">LVP_AGWG</strain>
    </source>
</reference>
<organism evidence="2 3">
    <name type="scientific">Aedes aegypti</name>
    <name type="common">Yellowfever mosquito</name>
    <name type="synonym">Culex aegypti</name>
    <dbReference type="NCBI Taxonomy" id="7159"/>
    <lineage>
        <taxon>Eukaryota</taxon>
        <taxon>Metazoa</taxon>
        <taxon>Ecdysozoa</taxon>
        <taxon>Arthropoda</taxon>
        <taxon>Hexapoda</taxon>
        <taxon>Insecta</taxon>
        <taxon>Pterygota</taxon>
        <taxon>Neoptera</taxon>
        <taxon>Endopterygota</taxon>
        <taxon>Diptera</taxon>
        <taxon>Nematocera</taxon>
        <taxon>Culicoidea</taxon>
        <taxon>Culicidae</taxon>
        <taxon>Culicinae</taxon>
        <taxon>Aedini</taxon>
        <taxon>Aedes</taxon>
        <taxon>Stegomyia</taxon>
    </lineage>
</organism>
<feature type="compositionally biased region" description="Acidic residues" evidence="1">
    <location>
        <begin position="62"/>
        <end position="77"/>
    </location>
</feature>